<accession>A0A1Z4JQG3</accession>
<dbReference type="Gene3D" id="2.60.120.380">
    <property type="match status" value="1"/>
</dbReference>
<name>A0A1Z4JQG3_LEPBY</name>
<dbReference type="AlphaFoldDB" id="A0A1Z4JQG3"/>
<proteinExistence type="predicted"/>
<evidence type="ECO:0000313" key="2">
    <source>
        <dbReference type="Proteomes" id="UP000217895"/>
    </source>
</evidence>
<dbReference type="Proteomes" id="UP000217895">
    <property type="component" value="Chromosome"/>
</dbReference>
<gene>
    <name evidence="1" type="ORF">NIES2135_58910</name>
</gene>
<reference evidence="1 2" key="1">
    <citation type="submission" date="2017-06" db="EMBL/GenBank/DDBJ databases">
        <title>Genome sequencing of cyanobaciteial culture collection at National Institute for Environmental Studies (NIES).</title>
        <authorList>
            <person name="Hirose Y."/>
            <person name="Shimura Y."/>
            <person name="Fujisawa T."/>
            <person name="Nakamura Y."/>
            <person name="Kawachi M."/>
        </authorList>
    </citation>
    <scope>NUCLEOTIDE SEQUENCE [LARGE SCALE GENOMIC DNA]</scope>
    <source>
        <strain evidence="1 2">NIES-2135</strain>
    </source>
</reference>
<evidence type="ECO:0000313" key="1">
    <source>
        <dbReference type="EMBL" id="BAY59015.1"/>
    </source>
</evidence>
<protein>
    <submittedName>
        <fullName evidence="1">SH3 type 3 domain protein</fullName>
    </submittedName>
</protein>
<keyword evidence="2" id="KW-1185">Reference proteome</keyword>
<sequence length="226" mass="24792">MTSLKSSRLIGASLLGLVSLGGIGYVIWHLVQPRLYPTDASQLFPTAQSTVEATREVLSCTITMAEIDTPHPPLPVYFAANNPTSRIVGHLDNHAFVTVATEQNGWFLIQNPMQGWIPKTQTQNSCNEKVELVKFSPKGGRSAIADRFVGSGSHLYRVPLTQGSTLTVSNTRGVLPFVLDPDGEMFGNPKESQINWTGQIPRTGVYTLEMLSQHKGYRYAFTVSVN</sequence>
<dbReference type="EMBL" id="AP018203">
    <property type="protein sequence ID" value="BAY59015.1"/>
    <property type="molecule type" value="Genomic_DNA"/>
</dbReference>
<organism evidence="1 2">
    <name type="scientific">Leptolyngbya boryana NIES-2135</name>
    <dbReference type="NCBI Taxonomy" id="1973484"/>
    <lineage>
        <taxon>Bacteria</taxon>
        <taxon>Bacillati</taxon>
        <taxon>Cyanobacteriota</taxon>
        <taxon>Cyanophyceae</taxon>
        <taxon>Leptolyngbyales</taxon>
        <taxon>Leptolyngbyaceae</taxon>
        <taxon>Leptolyngbya group</taxon>
        <taxon>Leptolyngbya</taxon>
    </lineage>
</organism>